<keyword evidence="6 9" id="KW-0186">Copper</keyword>
<organism evidence="12">
    <name type="scientific">Apis cerana</name>
    <name type="common">Indian honeybee</name>
    <dbReference type="NCBI Taxonomy" id="7461"/>
    <lineage>
        <taxon>Eukaryota</taxon>
        <taxon>Metazoa</taxon>
        <taxon>Ecdysozoa</taxon>
        <taxon>Arthropoda</taxon>
        <taxon>Hexapoda</taxon>
        <taxon>Insecta</taxon>
        <taxon>Pterygota</taxon>
        <taxon>Neoptera</taxon>
        <taxon>Endopterygota</taxon>
        <taxon>Hymenoptera</taxon>
        <taxon>Apocrita</taxon>
        <taxon>Aculeata</taxon>
        <taxon>Apoidea</taxon>
        <taxon>Anthophila</taxon>
        <taxon>Apidae</taxon>
        <taxon>Apis</taxon>
    </lineage>
</organism>
<evidence type="ECO:0000256" key="5">
    <source>
        <dbReference type="ARBA" id="ARBA00023002"/>
    </source>
</evidence>
<proteinExistence type="evidence at transcript level"/>
<evidence type="ECO:0000259" key="11">
    <source>
        <dbReference type="Pfam" id="PF00080"/>
    </source>
</evidence>
<dbReference type="PANTHER" id="PTHR10003">
    <property type="entry name" value="SUPEROXIDE DISMUTASE CU-ZN -RELATED"/>
    <property type="match status" value="1"/>
</dbReference>
<dbReference type="PRINTS" id="PR00068">
    <property type="entry name" value="CUZNDISMTASE"/>
</dbReference>
<dbReference type="Pfam" id="PF00080">
    <property type="entry name" value="Sod_Cu"/>
    <property type="match status" value="1"/>
</dbReference>
<comment type="function">
    <text evidence="9">Destroys radicals which are normally produced within the cells and which are toxic to biological systems.</text>
</comment>
<dbReference type="CDD" id="cd00305">
    <property type="entry name" value="Cu-Zn_Superoxide_Dismutase"/>
    <property type="match status" value="1"/>
</dbReference>
<protein>
    <recommendedName>
        <fullName evidence="9">Superoxide dismutase [Cu-Zn]</fullName>
        <ecNumber evidence="9">1.15.1.1</ecNumber>
    </recommendedName>
</protein>
<keyword evidence="2 9" id="KW-0479">Metal-binding</keyword>
<evidence type="ECO:0000256" key="3">
    <source>
        <dbReference type="ARBA" id="ARBA00022833"/>
    </source>
</evidence>
<feature type="domain" description="Superoxide dismutase copper/zinc binding" evidence="11">
    <location>
        <begin position="45"/>
        <end position="180"/>
    </location>
</feature>
<comment type="cofactor">
    <cofactor evidence="9">
        <name>Zn(2+)</name>
        <dbReference type="ChEBI" id="CHEBI:29105"/>
    </cofactor>
    <text evidence="9">Binds 1 zinc ion per subunit.</text>
</comment>
<comment type="similarity">
    <text evidence="1 9">Belongs to the Cu-Zn superoxide dismutase family.</text>
</comment>
<evidence type="ECO:0000313" key="12">
    <source>
        <dbReference type="EMBL" id="ANS15097.1"/>
    </source>
</evidence>
<evidence type="ECO:0000256" key="8">
    <source>
        <dbReference type="ARBA" id="ARBA00049204"/>
    </source>
</evidence>
<dbReference type="EC" id="1.15.1.1" evidence="9"/>
<dbReference type="EMBL" id="KX113616">
    <property type="protein sequence ID" value="ANS15097.1"/>
    <property type="molecule type" value="mRNA"/>
</dbReference>
<evidence type="ECO:0000256" key="2">
    <source>
        <dbReference type="ARBA" id="ARBA00022723"/>
    </source>
</evidence>
<keyword evidence="3 9" id="KW-0862">Zinc</keyword>
<evidence type="ECO:0000256" key="1">
    <source>
        <dbReference type="ARBA" id="ARBA00010457"/>
    </source>
</evidence>
<keyword evidence="7" id="KW-1015">Disulfide bond</keyword>
<dbReference type="InterPro" id="IPR018152">
    <property type="entry name" value="SOD_Cu/Zn_BS"/>
</dbReference>
<dbReference type="AlphaFoldDB" id="A0A1B1JID3"/>
<dbReference type="SUPFAM" id="SSF49329">
    <property type="entry name" value="Cu,Zn superoxide dismutase-like"/>
    <property type="match status" value="1"/>
</dbReference>
<feature type="chain" id="PRO_5008524685" description="Superoxide dismutase [Cu-Zn]" evidence="10">
    <location>
        <begin position="23"/>
        <end position="183"/>
    </location>
</feature>
<dbReference type="PROSITE" id="PS00332">
    <property type="entry name" value="SOD_CU_ZN_2"/>
    <property type="match status" value="1"/>
</dbReference>
<dbReference type="GO" id="GO:0005507">
    <property type="term" value="F:copper ion binding"/>
    <property type="evidence" value="ECO:0007669"/>
    <property type="project" value="InterPro"/>
</dbReference>
<dbReference type="GO" id="GO:0004784">
    <property type="term" value="F:superoxide dismutase activity"/>
    <property type="evidence" value="ECO:0007669"/>
    <property type="project" value="UniProtKB-EC"/>
</dbReference>
<evidence type="ECO:0000256" key="4">
    <source>
        <dbReference type="ARBA" id="ARBA00022862"/>
    </source>
</evidence>
<feature type="signal peptide" evidence="10">
    <location>
        <begin position="1"/>
        <end position="22"/>
    </location>
</feature>
<evidence type="ECO:0000256" key="7">
    <source>
        <dbReference type="ARBA" id="ARBA00023157"/>
    </source>
</evidence>
<evidence type="ECO:0000256" key="10">
    <source>
        <dbReference type="SAM" id="SignalP"/>
    </source>
</evidence>
<dbReference type="InterPro" id="IPR036423">
    <property type="entry name" value="SOD-like_Cu/Zn_dom_sf"/>
</dbReference>
<keyword evidence="4" id="KW-0049">Antioxidant</keyword>
<reference evidence="12" key="1">
    <citation type="submission" date="2016-04" db="EMBL/GenBank/DDBJ databases">
        <title>Local inflammatory effects of bee venom superoxide dismutase.</title>
        <authorList>
            <person name="Lee K.S."/>
            <person name="Kim B.Y."/>
            <person name="Yoon H.J."/>
            <person name="Lee K.Y."/>
            <person name="Choi Y.S."/>
            <person name="Jin B.R."/>
        </authorList>
    </citation>
    <scope>NUCLEOTIDE SEQUENCE</scope>
</reference>
<name>A0A1B1JID3_APICE</name>
<comment type="catalytic activity">
    <reaction evidence="8 9">
        <text>2 superoxide + 2 H(+) = H2O2 + O2</text>
        <dbReference type="Rhea" id="RHEA:20696"/>
        <dbReference type="ChEBI" id="CHEBI:15378"/>
        <dbReference type="ChEBI" id="CHEBI:15379"/>
        <dbReference type="ChEBI" id="CHEBI:16240"/>
        <dbReference type="ChEBI" id="CHEBI:18421"/>
        <dbReference type="EC" id="1.15.1.1"/>
    </reaction>
</comment>
<dbReference type="Gene3D" id="2.60.40.200">
    <property type="entry name" value="Superoxide dismutase, copper/zinc binding domain"/>
    <property type="match status" value="1"/>
</dbReference>
<accession>A0A1B1JID3</accession>
<keyword evidence="5 9" id="KW-0560">Oxidoreductase</keyword>
<evidence type="ECO:0000256" key="6">
    <source>
        <dbReference type="ARBA" id="ARBA00023008"/>
    </source>
</evidence>
<dbReference type="FunFam" id="2.60.40.200:FF:000003">
    <property type="entry name" value="Superoxide dismutase [Cu-Zn], chloroplastic"/>
    <property type="match status" value="1"/>
</dbReference>
<keyword evidence="10" id="KW-0732">Signal</keyword>
<evidence type="ECO:0000256" key="9">
    <source>
        <dbReference type="RuleBase" id="RU000393"/>
    </source>
</evidence>
<comment type="cofactor">
    <cofactor evidence="9">
        <name>Cu cation</name>
        <dbReference type="ChEBI" id="CHEBI:23378"/>
    </cofactor>
    <text evidence="9">Binds 1 copper ion per subunit.</text>
</comment>
<dbReference type="InterPro" id="IPR001424">
    <property type="entry name" value="SOD_Cu_Zn_dom"/>
</dbReference>
<sequence length="183" mass="19857">MNRIIILLLGILIVEFITETVTMYIEKKLFANVDLIPHNAQNRNVTGKLTIVQNDDNSVVITGKICELSMNGLHGFHIHEKGNLQNGCTSTGSHFNPENVTHGGPNSLIRHVGDLGNIQTNINGEADVYIKDFFISLTGKNSILGRAIVVHSDEDDLGNGNSHLSKTTGNSGSRWACGIIEAI</sequence>
<dbReference type="InterPro" id="IPR024134">
    <property type="entry name" value="SOD_Cu/Zn_/chaperone"/>
</dbReference>